<dbReference type="InterPro" id="IPR030903">
    <property type="entry name" value="CDPS"/>
</dbReference>
<dbReference type="Proteomes" id="UP000467124">
    <property type="component" value="Unassembled WGS sequence"/>
</dbReference>
<evidence type="ECO:0000256" key="2">
    <source>
        <dbReference type="ARBA" id="ARBA00022679"/>
    </source>
</evidence>
<dbReference type="NCBIfam" id="TIGR04539">
    <property type="entry name" value="tRNA_cyclodipep"/>
    <property type="match status" value="1"/>
</dbReference>
<gene>
    <name evidence="4" type="ORF">GTW20_23205</name>
</gene>
<evidence type="ECO:0000313" key="5">
    <source>
        <dbReference type="Proteomes" id="UP000467124"/>
    </source>
</evidence>
<reference evidence="4 5" key="1">
    <citation type="journal article" date="2019" name="Nat. Commun.">
        <title>The antimicrobial potential of Streptomyces from insect microbiomes.</title>
        <authorList>
            <person name="Chevrette M.G."/>
            <person name="Carlson C.M."/>
            <person name="Ortega H.E."/>
            <person name="Thomas C."/>
            <person name="Ananiev G.E."/>
            <person name="Barns K.J."/>
            <person name="Book A.J."/>
            <person name="Cagnazzo J."/>
            <person name="Carlos C."/>
            <person name="Flanigan W."/>
            <person name="Grubbs K.J."/>
            <person name="Horn H.A."/>
            <person name="Hoffmann F.M."/>
            <person name="Klassen J.L."/>
            <person name="Knack J.J."/>
            <person name="Lewin G.R."/>
            <person name="McDonald B.R."/>
            <person name="Muller L."/>
            <person name="Melo W.G.P."/>
            <person name="Pinto-Tomas A.A."/>
            <person name="Schmitz A."/>
            <person name="Wendt-Pienkowski E."/>
            <person name="Wildman S."/>
            <person name="Zhao M."/>
            <person name="Zhang F."/>
            <person name="Bugni T.S."/>
            <person name="Andes D.R."/>
            <person name="Pupo M.T."/>
            <person name="Currie C.R."/>
        </authorList>
    </citation>
    <scope>NUCLEOTIDE SEQUENCE [LARGE SCALE GENOMIC DNA]</scope>
    <source>
        <strain evidence="4 5">SID5840</strain>
    </source>
</reference>
<accession>A0A7K2IYM7</accession>
<dbReference type="Gene3D" id="3.40.50.11710">
    <property type="entry name" value="Cyclodipeptide synthase"/>
    <property type="match status" value="1"/>
</dbReference>
<protein>
    <recommendedName>
        <fullName evidence="3">Cyclodipeptide synthase</fullName>
    </recommendedName>
</protein>
<dbReference type="Pfam" id="PF16715">
    <property type="entry name" value="CDPS"/>
    <property type="match status" value="1"/>
</dbReference>
<evidence type="ECO:0000256" key="1">
    <source>
        <dbReference type="ARBA" id="ARBA00006034"/>
    </source>
</evidence>
<evidence type="ECO:0000313" key="4">
    <source>
        <dbReference type="EMBL" id="MYR35088.1"/>
    </source>
</evidence>
<proteinExistence type="inferred from homology"/>
<comment type="similarity">
    <text evidence="1">Belongs to the CDPS family.</text>
</comment>
<dbReference type="GO" id="GO:0016755">
    <property type="term" value="F:aminoacyltransferase activity"/>
    <property type="evidence" value="ECO:0007669"/>
    <property type="project" value="InterPro"/>
</dbReference>
<dbReference type="EMBL" id="WWHY01000001">
    <property type="protein sequence ID" value="MYR35088.1"/>
    <property type="molecule type" value="Genomic_DNA"/>
</dbReference>
<dbReference type="InterPro" id="IPR038622">
    <property type="entry name" value="CDPS_sf"/>
</dbReference>
<organism evidence="4 5">
    <name type="scientific">Nocardiopsis alba</name>
    <dbReference type="NCBI Taxonomy" id="53437"/>
    <lineage>
        <taxon>Bacteria</taxon>
        <taxon>Bacillati</taxon>
        <taxon>Actinomycetota</taxon>
        <taxon>Actinomycetes</taxon>
        <taxon>Streptosporangiales</taxon>
        <taxon>Nocardiopsidaceae</taxon>
        <taxon>Nocardiopsis</taxon>
    </lineage>
</organism>
<dbReference type="RefSeq" id="WP_161111889.1">
    <property type="nucleotide sequence ID" value="NZ_WWHY01000001.1"/>
</dbReference>
<dbReference type="AlphaFoldDB" id="A0A7K2IYM7"/>
<name>A0A7K2IYM7_9ACTN</name>
<evidence type="ECO:0000256" key="3">
    <source>
        <dbReference type="ARBA" id="ARBA00030771"/>
    </source>
</evidence>
<sequence length="242" mass="27059">MPSQPDFEVGGEGAVFEARPFTTNCERLVEKGEHALVGVSVGNGYFSQYRIAQLLDWTGRRFASVDVLYADLHVESAFRASGMDAEHAARRTHRALRDVRRRIRRAVESAGDVPARVRTVALSEIAELPGYRTASRRIDREIEENPLLRAACEDHVRHVLGPVEDPEGARFRAGMDYLRAELPFLLSSPEVLDVASSVCCYHVLMPVLPRLRGEASCFHPRQGHLVLRPLRPDGTYEDAEVS</sequence>
<keyword evidence="2" id="KW-0808">Transferase</keyword>
<comment type="caution">
    <text evidence="4">The sequence shown here is derived from an EMBL/GenBank/DDBJ whole genome shotgun (WGS) entry which is preliminary data.</text>
</comment>